<evidence type="ECO:0000313" key="5">
    <source>
        <dbReference type="Proteomes" id="UP001642484"/>
    </source>
</evidence>
<keyword evidence="1" id="KW-0106">Calcium</keyword>
<feature type="compositionally biased region" description="Polar residues" evidence="2">
    <location>
        <begin position="140"/>
        <end position="150"/>
    </location>
</feature>
<feature type="domain" description="EF-hand" evidence="3">
    <location>
        <begin position="320"/>
        <end position="349"/>
    </location>
</feature>
<dbReference type="EMBL" id="CAXAMN010025794">
    <property type="protein sequence ID" value="CAK9097940.1"/>
    <property type="molecule type" value="Genomic_DNA"/>
</dbReference>
<evidence type="ECO:0000259" key="3">
    <source>
        <dbReference type="PROSITE" id="PS50222"/>
    </source>
</evidence>
<accession>A0ABP0RCQ5</accession>
<evidence type="ECO:0000256" key="1">
    <source>
        <dbReference type="ARBA" id="ARBA00022837"/>
    </source>
</evidence>
<organism evidence="4 5">
    <name type="scientific">Durusdinium trenchii</name>
    <dbReference type="NCBI Taxonomy" id="1381693"/>
    <lineage>
        <taxon>Eukaryota</taxon>
        <taxon>Sar</taxon>
        <taxon>Alveolata</taxon>
        <taxon>Dinophyceae</taxon>
        <taxon>Suessiales</taxon>
        <taxon>Symbiodiniaceae</taxon>
        <taxon>Durusdinium</taxon>
    </lineage>
</organism>
<feature type="region of interest" description="Disordered" evidence="2">
    <location>
        <begin position="73"/>
        <end position="150"/>
    </location>
</feature>
<dbReference type="Gene3D" id="1.10.238.10">
    <property type="entry name" value="EF-hand"/>
    <property type="match status" value="1"/>
</dbReference>
<dbReference type="InterPro" id="IPR018247">
    <property type="entry name" value="EF_Hand_1_Ca_BS"/>
</dbReference>
<dbReference type="InterPro" id="IPR002048">
    <property type="entry name" value="EF_hand_dom"/>
</dbReference>
<dbReference type="CDD" id="cd00051">
    <property type="entry name" value="EFh"/>
    <property type="match status" value="1"/>
</dbReference>
<dbReference type="SUPFAM" id="SSF47473">
    <property type="entry name" value="EF-hand"/>
    <property type="match status" value="1"/>
</dbReference>
<feature type="compositionally biased region" description="Basic and acidic residues" evidence="2">
    <location>
        <begin position="347"/>
        <end position="367"/>
    </location>
</feature>
<name>A0ABP0RCQ5_9DINO</name>
<feature type="domain" description="EF-hand" evidence="3">
    <location>
        <begin position="280"/>
        <end position="310"/>
    </location>
</feature>
<keyword evidence="5" id="KW-1185">Reference proteome</keyword>
<dbReference type="InterPro" id="IPR011992">
    <property type="entry name" value="EF-hand-dom_pair"/>
</dbReference>
<evidence type="ECO:0000313" key="4">
    <source>
        <dbReference type="EMBL" id="CAK9097940.1"/>
    </source>
</evidence>
<dbReference type="Proteomes" id="UP001642484">
    <property type="component" value="Unassembled WGS sequence"/>
</dbReference>
<sequence>MAHVTNLHLDIEPASGGGIWRRRMLHGSGSPAASAMGVGGRKEWLRKHLVVVSEGSGSSALLRSASEPKNLRESSSSLAHLPQISNLPRSSTRMTLKSGSRLTLASHSSVQLDELPQPGEGSDAESERSTRAGSKDTAGATGNTPFGQNTGELEKFAAEKRKSQVGPKKGARAQWASALESALEEADVQLLFRLDLPLMVKAVADGEVTSLKEVGPPKWDMLKANSSKLLKDLKKSKSFRPGQMESLQVVLDLYSSLEEEGCMQGFDALCRSFAFLFGSLEQVEKVLDVNRNGTLSTTEFSMAMSLAGLDLSAICGLDEREIFLAVDSNHTGSISIEELIRLCSSKPEPESSKKGKMDRAQKQREAKAAAQKAKKKIPMSTSAIIEQAGLKVVQEKEVEGVRFQAMVVPKETTGFAQTVSASSAGMDASIDVHDEEEIDEVLEVLAKEEIHRAQAKWISISRWLASVLGAIHMTRAMISIRRVPGAASLADPGERAKTWEDERQQAYQAVSEVPMVPMAAALPFVHKAQADPSPDPGGSKESGDSELLTLMQAGVHLDDELERLFLEEANELEGEKKLLDKAGTRKFFEDLMLADFKWHKELRMVILDRLYDDTLTVQKEEEGFSKGLTIRSLKVVLHRMLRDRTEGWIDSFRLNIERQLKKGNKAATRVARALGI</sequence>
<reference evidence="4 5" key="1">
    <citation type="submission" date="2024-02" db="EMBL/GenBank/DDBJ databases">
        <authorList>
            <person name="Chen Y."/>
            <person name="Shah S."/>
            <person name="Dougan E. K."/>
            <person name="Thang M."/>
            <person name="Chan C."/>
        </authorList>
    </citation>
    <scope>NUCLEOTIDE SEQUENCE [LARGE SCALE GENOMIC DNA]</scope>
</reference>
<protein>
    <recommendedName>
        <fullName evidence="3">EF-hand domain-containing protein</fullName>
    </recommendedName>
</protein>
<dbReference type="SMART" id="SM00054">
    <property type="entry name" value="EFh"/>
    <property type="match status" value="2"/>
</dbReference>
<dbReference type="PROSITE" id="PS50222">
    <property type="entry name" value="EF_HAND_2"/>
    <property type="match status" value="2"/>
</dbReference>
<comment type="caution">
    <text evidence="4">The sequence shown here is derived from an EMBL/GenBank/DDBJ whole genome shotgun (WGS) entry which is preliminary data.</text>
</comment>
<feature type="region of interest" description="Disordered" evidence="2">
    <location>
        <begin position="346"/>
        <end position="373"/>
    </location>
</feature>
<evidence type="ECO:0000256" key="2">
    <source>
        <dbReference type="SAM" id="MobiDB-lite"/>
    </source>
</evidence>
<feature type="compositionally biased region" description="Polar residues" evidence="2">
    <location>
        <begin position="73"/>
        <end position="111"/>
    </location>
</feature>
<feature type="compositionally biased region" description="Basic and acidic residues" evidence="2">
    <location>
        <begin position="125"/>
        <end position="134"/>
    </location>
</feature>
<proteinExistence type="predicted"/>
<gene>
    <name evidence="4" type="ORF">CCMP2556_LOCUS46437</name>
</gene>
<dbReference type="PROSITE" id="PS00018">
    <property type="entry name" value="EF_HAND_1"/>
    <property type="match status" value="2"/>
</dbReference>